<dbReference type="InterPro" id="IPR011205">
    <property type="entry name" value="UCP015417_vWA"/>
</dbReference>
<evidence type="ECO:0000313" key="2">
    <source>
        <dbReference type="EMBL" id="KAI3908020.1"/>
    </source>
</evidence>
<reference evidence="2" key="1">
    <citation type="submission" date="2022-04" db="EMBL/GenBank/DDBJ databases">
        <title>A functionally conserved STORR gene fusion in Papaver species that diverged 16.8 million years ago.</title>
        <authorList>
            <person name="Catania T."/>
        </authorList>
    </citation>
    <scope>NUCLEOTIDE SEQUENCE</scope>
    <source>
        <strain evidence="2">S-188037</strain>
    </source>
</reference>
<dbReference type="PANTHER" id="PTHR31373:SF27">
    <property type="entry name" value="TROVE DOMAIN-CONTAINING PROTEIN"/>
    <property type="match status" value="1"/>
</dbReference>
<dbReference type="Pfam" id="PF25043">
    <property type="entry name" value="DUF7788"/>
    <property type="match status" value="1"/>
</dbReference>
<dbReference type="AlphaFoldDB" id="A0AAD4XG63"/>
<organism evidence="2 3">
    <name type="scientific">Papaver atlanticum</name>
    <dbReference type="NCBI Taxonomy" id="357466"/>
    <lineage>
        <taxon>Eukaryota</taxon>
        <taxon>Viridiplantae</taxon>
        <taxon>Streptophyta</taxon>
        <taxon>Embryophyta</taxon>
        <taxon>Tracheophyta</taxon>
        <taxon>Spermatophyta</taxon>
        <taxon>Magnoliopsida</taxon>
        <taxon>Ranunculales</taxon>
        <taxon>Papaveraceae</taxon>
        <taxon>Papaveroideae</taxon>
        <taxon>Papaver</taxon>
    </lineage>
</organism>
<proteinExistence type="predicted"/>
<dbReference type="Proteomes" id="UP001202328">
    <property type="component" value="Unassembled WGS sequence"/>
</dbReference>
<accession>A0AAD4XG63</accession>
<protein>
    <recommendedName>
        <fullName evidence="1">DUF7788 domain-containing protein</fullName>
    </recommendedName>
</protein>
<name>A0AAD4XG63_9MAGN</name>
<dbReference type="PANTHER" id="PTHR31373">
    <property type="entry name" value="OS06G0652100 PROTEIN"/>
    <property type="match status" value="1"/>
</dbReference>
<dbReference type="InterPro" id="IPR056690">
    <property type="entry name" value="DUF7788"/>
</dbReference>
<evidence type="ECO:0000259" key="1">
    <source>
        <dbReference type="Pfam" id="PF25043"/>
    </source>
</evidence>
<comment type="caution">
    <text evidence="2">The sequence shown here is derived from an EMBL/GenBank/DDBJ whole genome shotgun (WGS) entry which is preliminary data.</text>
</comment>
<gene>
    <name evidence="2" type="ORF">MKW98_003665</name>
</gene>
<dbReference type="EMBL" id="JAJJMB010010543">
    <property type="protein sequence ID" value="KAI3908020.1"/>
    <property type="molecule type" value="Genomic_DNA"/>
</dbReference>
<keyword evidence="3" id="KW-1185">Reference proteome</keyword>
<sequence>MQNGSSEENEWETDYRVIQKKFRAAGYKKVPEIVFWNLRDSLATPVTGEQKGVALVSGFSKNMLMLFLEGANLNDLQPVAVIERAISGAEYNKLVVVD</sequence>
<feature type="domain" description="DUF7788" evidence="1">
    <location>
        <begin position="5"/>
        <end position="76"/>
    </location>
</feature>
<evidence type="ECO:0000313" key="3">
    <source>
        <dbReference type="Proteomes" id="UP001202328"/>
    </source>
</evidence>